<gene>
    <name evidence="3" type="ORF">GJ743_00370</name>
</gene>
<keyword evidence="4" id="KW-1185">Reference proteome</keyword>
<dbReference type="EMBL" id="WMLB01000001">
    <property type="protein sequence ID" value="MTH66827.1"/>
    <property type="molecule type" value="Genomic_DNA"/>
</dbReference>
<dbReference type="Proteomes" id="UP000433071">
    <property type="component" value="Unassembled WGS sequence"/>
</dbReference>
<comment type="caution">
    <text evidence="3">The sequence shown here is derived from an EMBL/GenBank/DDBJ whole genome shotgun (WGS) entry which is preliminary data.</text>
</comment>
<sequence length="378" mass="41123">MTSTEELRYRRLRRRYFLGIIIPIAVGLVGAALLVFPAYTAANRPHPPYAVSYGFIALSSTALTADADASVSVTVAPLDGDESSILRLSITLDQKDVPTASTLSAVFFGPIAEQLSTCPEGDVETVEQGKLSDEEKEAVYTAMRSLQTDSSPRSDTDLAEETKDWSLKRWSKNVDFEGEPERRRSYAIQCSLETAAMWIPSSDTTRDVQVPTVAFYSGRDAIDGFDIDVTNSVRTARGDNLYYMNGYPPASRSDQEGDSFSASSTGWTADSSWARTTVDPLIARYSDNSAVANQSSLTFFLGIAAGFFVSLVGAGMVRAFDPFPSLDDAAPSGVRAPSQGPVLQPTVSAGPDSEVKRQSRGWSSRIMTRWRGLSRPRR</sequence>
<keyword evidence="2" id="KW-1133">Transmembrane helix</keyword>
<evidence type="ECO:0000313" key="4">
    <source>
        <dbReference type="Proteomes" id="UP000433071"/>
    </source>
</evidence>
<name>A0A6I3M3T1_9MICO</name>
<dbReference type="AlphaFoldDB" id="A0A6I3M3T1"/>
<reference evidence="3 4" key="1">
    <citation type="submission" date="2019-11" db="EMBL/GenBank/DDBJ databases">
        <title>Agromyces kandeliae sp. nov., isolated from mangrove soil.</title>
        <authorList>
            <person name="Wang R."/>
        </authorList>
    </citation>
    <scope>NUCLEOTIDE SEQUENCE [LARGE SCALE GENOMIC DNA]</scope>
    <source>
        <strain evidence="3 4">JCM 11433</strain>
    </source>
</reference>
<dbReference type="RefSeq" id="WP_155049959.1">
    <property type="nucleotide sequence ID" value="NZ_BAAAIB010000007.1"/>
</dbReference>
<evidence type="ECO:0000313" key="3">
    <source>
        <dbReference type="EMBL" id="MTH66827.1"/>
    </source>
</evidence>
<keyword evidence="2" id="KW-0472">Membrane</keyword>
<keyword evidence="2" id="KW-0812">Transmembrane</keyword>
<evidence type="ECO:0000256" key="2">
    <source>
        <dbReference type="SAM" id="Phobius"/>
    </source>
</evidence>
<organism evidence="3 4">
    <name type="scientific">Agromyces bracchium</name>
    <dbReference type="NCBI Taxonomy" id="88376"/>
    <lineage>
        <taxon>Bacteria</taxon>
        <taxon>Bacillati</taxon>
        <taxon>Actinomycetota</taxon>
        <taxon>Actinomycetes</taxon>
        <taxon>Micrococcales</taxon>
        <taxon>Microbacteriaceae</taxon>
        <taxon>Agromyces</taxon>
    </lineage>
</organism>
<accession>A0A6I3M3T1</accession>
<proteinExistence type="predicted"/>
<protein>
    <submittedName>
        <fullName evidence="3">Uncharacterized protein</fullName>
    </submittedName>
</protein>
<evidence type="ECO:0000256" key="1">
    <source>
        <dbReference type="SAM" id="MobiDB-lite"/>
    </source>
</evidence>
<feature type="transmembrane region" description="Helical" evidence="2">
    <location>
        <begin position="16"/>
        <end position="39"/>
    </location>
</feature>
<feature type="region of interest" description="Disordered" evidence="1">
    <location>
        <begin position="331"/>
        <end position="361"/>
    </location>
</feature>